<feature type="compositionally biased region" description="Acidic residues" evidence="9">
    <location>
        <begin position="440"/>
        <end position="452"/>
    </location>
</feature>
<evidence type="ECO:0000256" key="4">
    <source>
        <dbReference type="ARBA" id="ARBA00022801"/>
    </source>
</evidence>
<comment type="similarity">
    <text evidence="2">Belongs to the histone deacetylase family. HD type 1 subfamily.</text>
</comment>
<proteinExistence type="inferred from homology"/>
<evidence type="ECO:0000256" key="2">
    <source>
        <dbReference type="ARBA" id="ARBA00006457"/>
    </source>
</evidence>
<feature type="region of interest" description="Disordered" evidence="9">
    <location>
        <begin position="384"/>
        <end position="404"/>
    </location>
</feature>
<dbReference type="InterPro" id="IPR023696">
    <property type="entry name" value="Ureohydrolase_dom_sf"/>
</dbReference>
<keyword evidence="6" id="KW-0805">Transcription regulation</keyword>
<dbReference type="GO" id="GO:0141221">
    <property type="term" value="F:histone deacetylase activity, hydrolytic mechanism"/>
    <property type="evidence" value="ECO:0007669"/>
    <property type="project" value="UniProtKB-EC"/>
</dbReference>
<keyword evidence="4" id="KW-0378">Hydrolase</keyword>
<dbReference type="EC" id="3.5.1.98" evidence="3"/>
<organism evidence="11 12">
    <name type="scientific">Rhizoctonia solani</name>
    <dbReference type="NCBI Taxonomy" id="456999"/>
    <lineage>
        <taxon>Eukaryota</taxon>
        <taxon>Fungi</taxon>
        <taxon>Dikarya</taxon>
        <taxon>Basidiomycota</taxon>
        <taxon>Agaricomycotina</taxon>
        <taxon>Agaricomycetes</taxon>
        <taxon>Cantharellales</taxon>
        <taxon>Ceratobasidiaceae</taxon>
        <taxon>Rhizoctonia</taxon>
    </lineage>
</organism>
<comment type="caution">
    <text evidence="11">The sequence shown here is derived from an EMBL/GenBank/DDBJ whole genome shotgun (WGS) entry which is preliminary data.</text>
</comment>
<dbReference type="EMBL" id="JACYCF010000003">
    <property type="protein sequence ID" value="KAF8758269.1"/>
    <property type="molecule type" value="Genomic_DNA"/>
</dbReference>
<dbReference type="Pfam" id="PF00850">
    <property type="entry name" value="Hist_deacetyl"/>
    <property type="match status" value="1"/>
</dbReference>
<keyword evidence="7" id="KW-0804">Transcription</keyword>
<dbReference type="InterPro" id="IPR037138">
    <property type="entry name" value="His_deacetylse_dom_sf"/>
</dbReference>
<evidence type="ECO:0000313" key="12">
    <source>
        <dbReference type="Proteomes" id="UP000614334"/>
    </source>
</evidence>
<dbReference type="AlphaFoldDB" id="A0A8H7M8M9"/>
<dbReference type="PRINTS" id="PR01271">
    <property type="entry name" value="HISDACETLASE"/>
</dbReference>
<dbReference type="InterPro" id="IPR023801">
    <property type="entry name" value="His_deacetylse_dom"/>
</dbReference>
<evidence type="ECO:0000256" key="8">
    <source>
        <dbReference type="ARBA" id="ARBA00023242"/>
    </source>
</evidence>
<keyword evidence="5" id="KW-0156">Chromatin regulator</keyword>
<dbReference type="Proteomes" id="UP000614334">
    <property type="component" value="Unassembled WGS sequence"/>
</dbReference>
<evidence type="ECO:0000256" key="1">
    <source>
        <dbReference type="ARBA" id="ARBA00004123"/>
    </source>
</evidence>
<feature type="region of interest" description="Disordered" evidence="9">
    <location>
        <begin position="1"/>
        <end position="27"/>
    </location>
</feature>
<protein>
    <recommendedName>
        <fullName evidence="3">histone deacetylase</fullName>
        <ecNumber evidence="3">3.5.1.98</ecNumber>
    </recommendedName>
</protein>
<accession>A0A8H7M8M9</accession>
<evidence type="ECO:0000256" key="7">
    <source>
        <dbReference type="ARBA" id="ARBA00023163"/>
    </source>
</evidence>
<reference evidence="11" key="1">
    <citation type="submission" date="2020-09" db="EMBL/GenBank/DDBJ databases">
        <title>Comparative genome analyses of four rice-infecting Rhizoctonia solani isolates reveal extensive enrichment of homogalacturonan modification genes.</title>
        <authorList>
            <person name="Lee D.-Y."/>
            <person name="Jeon J."/>
            <person name="Kim K.-T."/>
            <person name="Cheong K."/>
            <person name="Song H."/>
            <person name="Choi G."/>
            <person name="Ko J."/>
            <person name="Opiyo S.O."/>
            <person name="Zuo S."/>
            <person name="Madhav S."/>
            <person name="Lee Y.-H."/>
            <person name="Wang G.-L."/>
        </authorList>
    </citation>
    <scope>NUCLEOTIDE SEQUENCE</scope>
    <source>
        <strain evidence="11">AG1-IA B2</strain>
    </source>
</reference>
<gene>
    <name evidence="11" type="ORF">RHS01_03134</name>
</gene>
<evidence type="ECO:0000256" key="3">
    <source>
        <dbReference type="ARBA" id="ARBA00012111"/>
    </source>
</evidence>
<dbReference type="PANTHER" id="PTHR10625">
    <property type="entry name" value="HISTONE DEACETYLASE HDAC1-RELATED"/>
    <property type="match status" value="1"/>
</dbReference>
<dbReference type="GO" id="GO:0070210">
    <property type="term" value="C:Rpd3L-Expanded complex"/>
    <property type="evidence" value="ECO:0007669"/>
    <property type="project" value="TreeGrafter"/>
</dbReference>
<dbReference type="Gene3D" id="3.40.800.20">
    <property type="entry name" value="Histone deacetylase domain"/>
    <property type="match status" value="1"/>
</dbReference>
<sequence length="463" mass="51375">MSPTFSSRGQFEVPDDAGASGPESSRMQSHYKPVVSYYFPKGVGEYHFGVSTLRFVRRLDSNTLGVMGYGLHKYMDHYINPRSATVEELELYHDQDYVEFLSRVMPGASAKELADFNFGDDCPIFDGMFNFFKQYTGASLAAARKLSQGTTDIAVNWSGGLHHAKKREASGFCYINDIVIAILDLLRVYPRVLYIDIDIHHGDGVELAFWHTNRVMTVSFHKYTGDFFPGTGKLDDNGTGLGRHFALNVPLSDGIDDTSYVDLFKFVMERTIGCDRLGAFNLSTRAHGECVKYIKSFNIPLLALGGGGYTIHNVARCWTNETSILLGVEVSDMLPDTPYNAFFKPDYKLHPQIVRKVENMNTPRSLQNLRIAIAEKLRRGLNGRVASNGVGNSHPPPGRQGTETPTVQELEARIEDQAKIDLQLEQMNQSGVFGDALDGSSEDSLSEPESEDGVGRLVPASKE</sequence>
<evidence type="ECO:0000313" key="11">
    <source>
        <dbReference type="EMBL" id="KAF8758269.1"/>
    </source>
</evidence>
<evidence type="ECO:0000259" key="10">
    <source>
        <dbReference type="Pfam" id="PF00850"/>
    </source>
</evidence>
<dbReference type="GO" id="GO:0040029">
    <property type="term" value="P:epigenetic regulation of gene expression"/>
    <property type="evidence" value="ECO:0007669"/>
    <property type="project" value="TreeGrafter"/>
</dbReference>
<feature type="domain" description="Histone deacetylase" evidence="10">
    <location>
        <begin position="77"/>
        <end position="324"/>
    </location>
</feature>
<dbReference type="InterPro" id="IPR000286">
    <property type="entry name" value="HDACs"/>
</dbReference>
<evidence type="ECO:0000256" key="9">
    <source>
        <dbReference type="SAM" id="MobiDB-lite"/>
    </source>
</evidence>
<dbReference type="SUPFAM" id="SSF52768">
    <property type="entry name" value="Arginase/deacetylase"/>
    <property type="match status" value="1"/>
</dbReference>
<name>A0A8H7M8M9_9AGAM</name>
<comment type="subcellular location">
    <subcellularLocation>
        <location evidence="1">Nucleus</location>
    </subcellularLocation>
</comment>
<dbReference type="PANTHER" id="PTHR10625:SF36">
    <property type="entry name" value="HISTONE DEACETYLASE 3"/>
    <property type="match status" value="1"/>
</dbReference>
<dbReference type="PRINTS" id="PR01270">
    <property type="entry name" value="HDASUPER"/>
</dbReference>
<dbReference type="InterPro" id="IPR003084">
    <property type="entry name" value="HDAC_I/II"/>
</dbReference>
<keyword evidence="8" id="KW-0539">Nucleus</keyword>
<evidence type="ECO:0000256" key="6">
    <source>
        <dbReference type="ARBA" id="ARBA00023015"/>
    </source>
</evidence>
<feature type="region of interest" description="Disordered" evidence="9">
    <location>
        <begin position="425"/>
        <end position="463"/>
    </location>
</feature>
<evidence type="ECO:0000256" key="5">
    <source>
        <dbReference type="ARBA" id="ARBA00022853"/>
    </source>
</evidence>